<dbReference type="InterPro" id="IPR036390">
    <property type="entry name" value="WH_DNA-bd_sf"/>
</dbReference>
<dbReference type="AlphaFoldDB" id="A0A7K3WCW9"/>
<dbReference type="Gene3D" id="3.40.190.10">
    <property type="entry name" value="Periplasmic binding protein-like II"/>
    <property type="match status" value="2"/>
</dbReference>
<keyword evidence="7" id="KW-1185">Reference proteome</keyword>
<dbReference type="PROSITE" id="PS50931">
    <property type="entry name" value="HTH_LYSR"/>
    <property type="match status" value="1"/>
</dbReference>
<evidence type="ECO:0000256" key="2">
    <source>
        <dbReference type="ARBA" id="ARBA00023015"/>
    </source>
</evidence>
<evidence type="ECO:0000256" key="3">
    <source>
        <dbReference type="ARBA" id="ARBA00023125"/>
    </source>
</evidence>
<dbReference type="PRINTS" id="PR00039">
    <property type="entry name" value="HTHLYSR"/>
</dbReference>
<dbReference type="InterPro" id="IPR005119">
    <property type="entry name" value="LysR_subst-bd"/>
</dbReference>
<organism evidence="6 7">
    <name type="scientific">Goekera deserti</name>
    <dbReference type="NCBI Taxonomy" id="2497753"/>
    <lineage>
        <taxon>Bacteria</taxon>
        <taxon>Bacillati</taxon>
        <taxon>Actinomycetota</taxon>
        <taxon>Actinomycetes</taxon>
        <taxon>Geodermatophilales</taxon>
        <taxon>Geodermatophilaceae</taxon>
        <taxon>Goekera</taxon>
    </lineage>
</organism>
<dbReference type="InterPro" id="IPR036388">
    <property type="entry name" value="WH-like_DNA-bd_sf"/>
</dbReference>
<dbReference type="RefSeq" id="WP_152727642.1">
    <property type="nucleotide sequence ID" value="NZ_JAABOZ010000001.1"/>
</dbReference>
<comment type="similarity">
    <text evidence="1">Belongs to the LysR transcriptional regulatory family.</text>
</comment>
<dbReference type="Pfam" id="PF03466">
    <property type="entry name" value="LysR_substrate"/>
    <property type="match status" value="1"/>
</dbReference>
<proteinExistence type="inferred from homology"/>
<comment type="caution">
    <text evidence="6">The sequence shown here is derived from an EMBL/GenBank/DDBJ whole genome shotgun (WGS) entry which is preliminary data.</text>
</comment>
<dbReference type="CDD" id="cd08414">
    <property type="entry name" value="PBP2_LTTR_aromatics_like"/>
    <property type="match status" value="1"/>
</dbReference>
<name>A0A7K3WCW9_9ACTN</name>
<evidence type="ECO:0000313" key="6">
    <source>
        <dbReference type="EMBL" id="NEL54318.1"/>
    </source>
</evidence>
<gene>
    <name evidence="6" type="ORF">G1H19_09930</name>
</gene>
<evidence type="ECO:0000256" key="1">
    <source>
        <dbReference type="ARBA" id="ARBA00009437"/>
    </source>
</evidence>
<keyword evidence="2" id="KW-0805">Transcription regulation</keyword>
<dbReference type="GO" id="GO:0003677">
    <property type="term" value="F:DNA binding"/>
    <property type="evidence" value="ECO:0007669"/>
    <property type="project" value="UniProtKB-KW"/>
</dbReference>
<evidence type="ECO:0000259" key="5">
    <source>
        <dbReference type="PROSITE" id="PS50931"/>
    </source>
</evidence>
<keyword evidence="3" id="KW-0238">DNA-binding</keyword>
<dbReference type="InterPro" id="IPR000847">
    <property type="entry name" value="LysR_HTH_N"/>
</dbReference>
<keyword evidence="4" id="KW-0804">Transcription</keyword>
<protein>
    <submittedName>
        <fullName evidence="6">LysR family transcriptional regulator</fullName>
    </submittedName>
</protein>
<dbReference type="GO" id="GO:0032993">
    <property type="term" value="C:protein-DNA complex"/>
    <property type="evidence" value="ECO:0007669"/>
    <property type="project" value="TreeGrafter"/>
</dbReference>
<dbReference type="Proteomes" id="UP000470470">
    <property type="component" value="Unassembled WGS sequence"/>
</dbReference>
<dbReference type="FunFam" id="1.10.10.10:FF:000001">
    <property type="entry name" value="LysR family transcriptional regulator"/>
    <property type="match status" value="1"/>
</dbReference>
<dbReference type="Pfam" id="PF00126">
    <property type="entry name" value="HTH_1"/>
    <property type="match status" value="1"/>
</dbReference>
<dbReference type="SUPFAM" id="SSF46785">
    <property type="entry name" value="Winged helix' DNA-binding domain"/>
    <property type="match status" value="1"/>
</dbReference>
<dbReference type="PANTHER" id="PTHR30346:SF0">
    <property type="entry name" value="HCA OPERON TRANSCRIPTIONAL ACTIVATOR HCAR"/>
    <property type="match status" value="1"/>
</dbReference>
<dbReference type="SUPFAM" id="SSF53850">
    <property type="entry name" value="Periplasmic binding protein-like II"/>
    <property type="match status" value="1"/>
</dbReference>
<dbReference type="EMBL" id="JAAGWK010000011">
    <property type="protein sequence ID" value="NEL54318.1"/>
    <property type="molecule type" value="Genomic_DNA"/>
</dbReference>
<reference evidence="6 7" key="1">
    <citation type="submission" date="2020-02" db="EMBL/GenBank/DDBJ databases">
        <title>The whole genome sequence of CPCC 205119.</title>
        <authorList>
            <person name="Jiang Z."/>
        </authorList>
    </citation>
    <scope>NUCLEOTIDE SEQUENCE [LARGE SCALE GENOMIC DNA]</scope>
    <source>
        <strain evidence="6 7">CPCC 205119</strain>
    </source>
</reference>
<sequence length="303" mass="32855">MELRHLQAFVTVAEELHFGRAATRLQLSPSPVSRTVLELERELGVQLFARSHHRVELTGAGTELLPAARRLLDDWASFTTCGRALGQELAAPRIRIGSPSLAPSDVVDQLASVLAELYPGVPVDVEFDSSVGLLAALRRRELDLAVAHLPVDDPDVLVLPLARYRWAVVVPSHDELARRAGLDPADLAGRRVLQLSRAVQPATMERLSRWLTDLGAIVEHLPDPDLVRLAHLVRHGRGVALTVMSGVTEQVFTQPGLTLVPMQDPGLGIGLGLVWRVADDGSRLVREVLPRLSRLAGGCPPGS</sequence>
<evidence type="ECO:0000313" key="7">
    <source>
        <dbReference type="Proteomes" id="UP000470470"/>
    </source>
</evidence>
<dbReference type="PANTHER" id="PTHR30346">
    <property type="entry name" value="TRANSCRIPTIONAL DUAL REGULATOR HCAR-RELATED"/>
    <property type="match status" value="1"/>
</dbReference>
<accession>A0A7K3WCW9</accession>
<feature type="domain" description="HTH lysR-type" evidence="5">
    <location>
        <begin position="1"/>
        <end position="58"/>
    </location>
</feature>
<dbReference type="GO" id="GO:0003700">
    <property type="term" value="F:DNA-binding transcription factor activity"/>
    <property type="evidence" value="ECO:0007669"/>
    <property type="project" value="InterPro"/>
</dbReference>
<evidence type="ECO:0000256" key="4">
    <source>
        <dbReference type="ARBA" id="ARBA00023163"/>
    </source>
</evidence>
<dbReference type="Gene3D" id="1.10.10.10">
    <property type="entry name" value="Winged helix-like DNA-binding domain superfamily/Winged helix DNA-binding domain"/>
    <property type="match status" value="1"/>
</dbReference>